<organism evidence="2">
    <name type="scientific">Rhizophora mucronata</name>
    <name type="common">Asiatic mangrove</name>
    <dbReference type="NCBI Taxonomy" id="61149"/>
    <lineage>
        <taxon>Eukaryota</taxon>
        <taxon>Viridiplantae</taxon>
        <taxon>Streptophyta</taxon>
        <taxon>Embryophyta</taxon>
        <taxon>Tracheophyta</taxon>
        <taxon>Spermatophyta</taxon>
        <taxon>Magnoliopsida</taxon>
        <taxon>eudicotyledons</taxon>
        <taxon>Gunneridae</taxon>
        <taxon>Pentapetalae</taxon>
        <taxon>rosids</taxon>
        <taxon>fabids</taxon>
        <taxon>Malpighiales</taxon>
        <taxon>Rhizophoraceae</taxon>
        <taxon>Rhizophora</taxon>
    </lineage>
</organism>
<feature type="transmembrane region" description="Helical" evidence="1">
    <location>
        <begin position="20"/>
        <end position="46"/>
    </location>
</feature>
<reference evidence="2" key="1">
    <citation type="submission" date="2018-02" db="EMBL/GenBank/DDBJ databases">
        <title>Rhizophora mucronata_Transcriptome.</title>
        <authorList>
            <person name="Meera S.P."/>
            <person name="Sreeshan A."/>
            <person name="Augustine A."/>
        </authorList>
    </citation>
    <scope>NUCLEOTIDE SEQUENCE</scope>
    <source>
        <tissue evidence="2">Leaf</tissue>
    </source>
</reference>
<dbReference type="EMBL" id="GGEC01034979">
    <property type="protein sequence ID" value="MBX15463.1"/>
    <property type="molecule type" value="Transcribed_RNA"/>
</dbReference>
<protein>
    <submittedName>
        <fullName evidence="2">Uncharacterized protein</fullName>
    </submittedName>
</protein>
<name>A0A2P2LBW4_RHIMU</name>
<keyword evidence="1" id="KW-0812">Transmembrane</keyword>
<accession>A0A2P2LBW4</accession>
<keyword evidence="1" id="KW-1133">Transmembrane helix</keyword>
<dbReference type="AlphaFoldDB" id="A0A2P2LBW4"/>
<evidence type="ECO:0000256" key="1">
    <source>
        <dbReference type="SAM" id="Phobius"/>
    </source>
</evidence>
<keyword evidence="1" id="KW-0472">Membrane</keyword>
<evidence type="ECO:0000313" key="2">
    <source>
        <dbReference type="EMBL" id="MBX15463.1"/>
    </source>
</evidence>
<proteinExistence type="predicted"/>
<sequence>MESLLSLWVLVFVFWTPFWFLVTVLLLAVILNEPLYAILVVFFFYIHSF</sequence>